<evidence type="ECO:0000313" key="2">
    <source>
        <dbReference type="Proteomes" id="UP000290172"/>
    </source>
</evidence>
<evidence type="ECO:0000313" key="1">
    <source>
        <dbReference type="EMBL" id="RXJ68241.1"/>
    </source>
</evidence>
<dbReference type="EMBL" id="PDKJ01000006">
    <property type="protein sequence ID" value="RXJ68241.1"/>
    <property type="molecule type" value="Genomic_DNA"/>
</dbReference>
<accession>A0A4Q0YHD3</accession>
<reference evidence="1 2" key="1">
    <citation type="submission" date="2017-10" db="EMBL/GenBank/DDBJ databases">
        <title>Genomics of the genus Arcobacter.</title>
        <authorList>
            <person name="Perez-Cataluna A."/>
            <person name="Figueras M.J."/>
        </authorList>
    </citation>
    <scope>NUCLEOTIDE SEQUENCE [LARGE SCALE GENOMIC DNA]</scope>
    <source>
        <strain evidence="1 2">CECT 8993</strain>
    </source>
</reference>
<dbReference type="AlphaFoldDB" id="A0A4Q0YHD3"/>
<gene>
    <name evidence="1" type="ORF">CRV08_08285</name>
</gene>
<proteinExistence type="predicted"/>
<sequence length="102" mass="12094">MFESIMERKIKQWNEEKNKPGYVPPPPVNSTYGKPLEQEYIDNIEELIIKAGNENNIEKKEAILKKVKNIEIKLLMSYENQGLHLIAQKIQKRIQEFRQKNL</sequence>
<comment type="caution">
    <text evidence="1">The sequence shown here is derived from an EMBL/GenBank/DDBJ whole genome shotgun (WGS) entry which is preliminary data.</text>
</comment>
<evidence type="ECO:0008006" key="3">
    <source>
        <dbReference type="Google" id="ProtNLM"/>
    </source>
</evidence>
<dbReference type="RefSeq" id="WP_128980998.1">
    <property type="nucleotide sequence ID" value="NZ_PDKJ01000006.1"/>
</dbReference>
<name>A0A4Q0YHD3_9BACT</name>
<dbReference type="Proteomes" id="UP000290172">
    <property type="component" value="Unassembled WGS sequence"/>
</dbReference>
<organism evidence="1 2">
    <name type="scientific">Halarcobacter ebronensis</name>
    <dbReference type="NCBI Taxonomy" id="1462615"/>
    <lineage>
        <taxon>Bacteria</taxon>
        <taxon>Pseudomonadati</taxon>
        <taxon>Campylobacterota</taxon>
        <taxon>Epsilonproteobacteria</taxon>
        <taxon>Campylobacterales</taxon>
        <taxon>Arcobacteraceae</taxon>
        <taxon>Halarcobacter</taxon>
    </lineage>
</organism>
<protein>
    <recommendedName>
        <fullName evidence="3">DUF1992 domain-containing protein</fullName>
    </recommendedName>
</protein>